<comment type="caution">
    <text evidence="1">The sequence shown here is derived from an EMBL/GenBank/DDBJ whole genome shotgun (WGS) entry which is preliminary data.</text>
</comment>
<keyword evidence="2" id="KW-1185">Reference proteome</keyword>
<proteinExistence type="predicted"/>
<gene>
    <name evidence="1" type="ORF">JI741_26605</name>
</gene>
<dbReference type="RefSeq" id="WP_202014775.1">
    <property type="nucleotide sequence ID" value="NZ_JAERRB010000013.1"/>
</dbReference>
<evidence type="ECO:0000313" key="1">
    <source>
        <dbReference type="EMBL" id="MBL0744833.1"/>
    </source>
</evidence>
<dbReference type="EMBL" id="JAERRB010000013">
    <property type="protein sequence ID" value="MBL0744833.1"/>
    <property type="molecule type" value="Genomic_DNA"/>
</dbReference>
<organism evidence="1 2">
    <name type="scientific">Chryseolinea lacunae</name>
    <dbReference type="NCBI Taxonomy" id="2801331"/>
    <lineage>
        <taxon>Bacteria</taxon>
        <taxon>Pseudomonadati</taxon>
        <taxon>Bacteroidota</taxon>
        <taxon>Cytophagia</taxon>
        <taxon>Cytophagales</taxon>
        <taxon>Fulvivirgaceae</taxon>
        <taxon>Chryseolinea</taxon>
    </lineage>
</organism>
<dbReference type="Proteomes" id="UP000613030">
    <property type="component" value="Unassembled WGS sequence"/>
</dbReference>
<sequence length="165" mass="19647">MTFGLKTTSEQINQLPDKELNELFYKEPEAIVDDRLLPLQDFLKQQEKRLRQRGVTLLRLWDEYHAQYPDGFSRTSFYHHYNLWKKRVHPSMHMAHKKDTENCGEVMSFSVSKLLLRNQLRTLVIRIVTIWFDFIGGKKVYSKKTDHQNIDSQIFMIGVRFSPGQ</sequence>
<name>A0ABS1KZZ0_9BACT</name>
<evidence type="ECO:0008006" key="3">
    <source>
        <dbReference type="Google" id="ProtNLM"/>
    </source>
</evidence>
<reference evidence="1 2" key="1">
    <citation type="submission" date="2021-01" db="EMBL/GenBank/DDBJ databases">
        <title>Chryseolinea sp. Jin1 Genome sequencing and assembly.</title>
        <authorList>
            <person name="Kim I."/>
        </authorList>
    </citation>
    <scope>NUCLEOTIDE SEQUENCE [LARGE SCALE GENOMIC DNA]</scope>
    <source>
        <strain evidence="1 2">Jin1</strain>
    </source>
</reference>
<accession>A0ABS1KZZ0</accession>
<protein>
    <recommendedName>
        <fullName evidence="3">Transposase</fullName>
    </recommendedName>
</protein>
<evidence type="ECO:0000313" key="2">
    <source>
        <dbReference type="Proteomes" id="UP000613030"/>
    </source>
</evidence>